<accession>A0AAN9S1J5</accession>
<protein>
    <submittedName>
        <fullName evidence="1">Uncharacterized protein</fullName>
    </submittedName>
</protein>
<proteinExistence type="predicted"/>
<gene>
    <name evidence="1" type="ORF">VNO78_28159</name>
</gene>
<dbReference type="PANTHER" id="PTHR21596">
    <property type="entry name" value="RIBONUCLEASE P SUBUNIT P38"/>
    <property type="match status" value="1"/>
</dbReference>
<dbReference type="GO" id="GO:0080188">
    <property type="term" value="P:gene silencing by siRNA-directed DNA methylation"/>
    <property type="evidence" value="ECO:0007669"/>
    <property type="project" value="InterPro"/>
</dbReference>
<comment type="caution">
    <text evidence="1">The sequence shown here is derived from an EMBL/GenBank/DDBJ whole genome shotgun (WGS) entry which is preliminary data.</text>
</comment>
<sequence length="214" mass="25580">MWKHSYKYEETFSKQRMIIENLQSEIEYKNHKLIEMERKHSETLTSVRKFVIGLVENINIKERSLLEMECKYNESLYMVEKLMNEKDLLLMKDMNANMNHGMEYLNKDDGQITKDLQESKALNDLQQNLIEEIDKLKRELGDQSHVGSGGDVNTQISTFRNQLKDKMEYLELVENLYSSLVVKEQQYRQELHDAREESIKVRFHLNHTVMTFCY</sequence>
<evidence type="ECO:0000313" key="2">
    <source>
        <dbReference type="Proteomes" id="UP001386955"/>
    </source>
</evidence>
<keyword evidence="2" id="KW-1185">Reference proteome</keyword>
<dbReference type="InterPro" id="IPR045177">
    <property type="entry name" value="FDM1-5/IDN2"/>
</dbReference>
<name>A0AAN9S1J5_PSOTE</name>
<dbReference type="PANTHER" id="PTHR21596:SF23">
    <property type="entry name" value="FACTOR OF DNA METHYLATION 4"/>
    <property type="match status" value="1"/>
</dbReference>
<dbReference type="EMBL" id="JAYMYS010000007">
    <property type="protein sequence ID" value="KAK7387392.1"/>
    <property type="molecule type" value="Genomic_DNA"/>
</dbReference>
<reference evidence="1 2" key="1">
    <citation type="submission" date="2024-01" db="EMBL/GenBank/DDBJ databases">
        <title>The genomes of 5 underutilized Papilionoideae crops provide insights into root nodulation and disease resistanc.</title>
        <authorList>
            <person name="Jiang F."/>
        </authorList>
    </citation>
    <scope>NUCLEOTIDE SEQUENCE [LARGE SCALE GENOMIC DNA]</scope>
    <source>
        <strain evidence="1">DUOXIRENSHENG_FW03</strain>
        <tissue evidence="1">Leaves</tissue>
    </source>
</reference>
<organism evidence="1 2">
    <name type="scientific">Psophocarpus tetragonolobus</name>
    <name type="common">Winged bean</name>
    <name type="synonym">Dolichos tetragonolobus</name>
    <dbReference type="NCBI Taxonomy" id="3891"/>
    <lineage>
        <taxon>Eukaryota</taxon>
        <taxon>Viridiplantae</taxon>
        <taxon>Streptophyta</taxon>
        <taxon>Embryophyta</taxon>
        <taxon>Tracheophyta</taxon>
        <taxon>Spermatophyta</taxon>
        <taxon>Magnoliopsida</taxon>
        <taxon>eudicotyledons</taxon>
        <taxon>Gunneridae</taxon>
        <taxon>Pentapetalae</taxon>
        <taxon>rosids</taxon>
        <taxon>fabids</taxon>
        <taxon>Fabales</taxon>
        <taxon>Fabaceae</taxon>
        <taxon>Papilionoideae</taxon>
        <taxon>50 kb inversion clade</taxon>
        <taxon>NPAAA clade</taxon>
        <taxon>indigoferoid/millettioid clade</taxon>
        <taxon>Phaseoleae</taxon>
        <taxon>Psophocarpus</taxon>
    </lineage>
</organism>
<dbReference type="AlphaFoldDB" id="A0AAN9S1J5"/>
<evidence type="ECO:0000313" key="1">
    <source>
        <dbReference type="EMBL" id="KAK7387392.1"/>
    </source>
</evidence>
<dbReference type="Proteomes" id="UP001386955">
    <property type="component" value="Unassembled WGS sequence"/>
</dbReference>